<feature type="domain" description="Serine/arginine repetitive matrix protein C-terminal" evidence="2">
    <location>
        <begin position="370"/>
        <end position="437"/>
    </location>
</feature>
<feature type="compositionally biased region" description="Low complexity" evidence="1">
    <location>
        <begin position="201"/>
        <end position="214"/>
    </location>
</feature>
<feature type="region of interest" description="Disordered" evidence="1">
    <location>
        <begin position="188"/>
        <end position="524"/>
    </location>
</feature>
<dbReference type="RefSeq" id="XP_060541136.1">
    <property type="nucleotide sequence ID" value="XM_060685153.1"/>
</dbReference>
<sequence>MATTDHRKTPSFGFLKGQAVFYASLHLELDEALILPSVIFGADAPVFPHLLVISSKKKRHSSSSPKRKRKEGRKHKKHSRSRPQKSKRHHYHSSSDSTNSPSESYGSRHRLKSRFQDESRKGRPGRPRRSSKKTSHANDAGELAGSPFLGCPLQSNYFLSTTELISNSRSATGLFKKTAGQLGNQIKENGDAHEYDSGNATSSPPSVQTSTSRSKGSQETKGEAPDGFGQAFSSGKASSVSSPDSGNSLHSYSSQSKGVVLEEPSPSPQDLCKDQNGEPWPSLQPLGKKKANIVLPPFSSSPLQPCLRNVSPSSRSSLDSSHSVGRRSSPSPSCCSSKSRLSSRSPSYSPKSCKRATGGRNSRSRRSPSYSQYKPGRGREQDHSYGSSGKESHRHQGRHRRKQCYSPMRKRRRDSPSHLEARRITSARKRPIPYYRPSPSSSSSPGSSSVYSSGYSCLGYSPTRSRSYSSDRTSCSRSWSSYAKSSRSRSSGGRSRPRSSSRSSSSSSSHSSASVGSYDSLRRS</sequence>
<feature type="compositionally biased region" description="Basic and acidic residues" evidence="1">
    <location>
        <begin position="414"/>
        <end position="423"/>
    </location>
</feature>
<dbReference type="Proteomes" id="UP001652622">
    <property type="component" value="Unplaced"/>
</dbReference>
<proteinExistence type="predicted"/>
<evidence type="ECO:0000313" key="3">
    <source>
        <dbReference type="Proteomes" id="UP001652622"/>
    </source>
</evidence>
<evidence type="ECO:0000256" key="1">
    <source>
        <dbReference type="SAM" id="MobiDB-lite"/>
    </source>
</evidence>
<organism evidence="3 4">
    <name type="scientific">Pantherophis guttatus</name>
    <name type="common">Corn snake</name>
    <name type="synonym">Elaphe guttata</name>
    <dbReference type="NCBI Taxonomy" id="94885"/>
    <lineage>
        <taxon>Eukaryota</taxon>
        <taxon>Metazoa</taxon>
        <taxon>Chordata</taxon>
        <taxon>Craniata</taxon>
        <taxon>Vertebrata</taxon>
        <taxon>Euteleostomi</taxon>
        <taxon>Lepidosauria</taxon>
        <taxon>Squamata</taxon>
        <taxon>Bifurcata</taxon>
        <taxon>Unidentata</taxon>
        <taxon>Episquamata</taxon>
        <taxon>Toxicofera</taxon>
        <taxon>Serpentes</taxon>
        <taxon>Colubroidea</taxon>
        <taxon>Colubridae</taxon>
        <taxon>Colubrinae</taxon>
        <taxon>Pantherophis</taxon>
    </lineage>
</organism>
<feature type="compositionally biased region" description="Low complexity" evidence="1">
    <location>
        <begin position="94"/>
        <end position="104"/>
    </location>
</feature>
<dbReference type="InterPro" id="IPR052109">
    <property type="entry name" value="SRRM_Domain-Containing"/>
</dbReference>
<gene>
    <name evidence="4" type="primary">SRRM4</name>
</gene>
<feature type="compositionally biased region" description="Low complexity" evidence="1">
    <location>
        <begin position="433"/>
        <end position="517"/>
    </location>
</feature>
<feature type="compositionally biased region" description="Low complexity" evidence="1">
    <location>
        <begin position="233"/>
        <end position="245"/>
    </location>
</feature>
<dbReference type="PANTHER" id="PTHR34755">
    <property type="entry name" value="SERINE/ARGININE REPETITIVE MATRIX PROTEIN 3-RELATED"/>
    <property type="match status" value="1"/>
</dbReference>
<feature type="region of interest" description="Disordered" evidence="1">
    <location>
        <begin position="55"/>
        <end position="147"/>
    </location>
</feature>
<feature type="compositionally biased region" description="Basic residues" evidence="1">
    <location>
        <begin position="392"/>
        <end position="413"/>
    </location>
</feature>
<dbReference type="PANTHER" id="PTHR34755:SF1">
    <property type="entry name" value="SERINE_ARGININE REPETITIVE MATRIX PROTEIN 4"/>
    <property type="match status" value="1"/>
</dbReference>
<accession>A0ABM3YYD8</accession>
<feature type="compositionally biased region" description="Polar residues" evidence="1">
    <location>
        <begin position="246"/>
        <end position="257"/>
    </location>
</feature>
<keyword evidence="3" id="KW-1185">Reference proteome</keyword>
<feature type="compositionally biased region" description="Basic residues" evidence="1">
    <location>
        <begin position="122"/>
        <end position="135"/>
    </location>
</feature>
<feature type="compositionally biased region" description="Basic residues" evidence="1">
    <location>
        <begin position="55"/>
        <end position="92"/>
    </location>
</feature>
<evidence type="ECO:0000313" key="4">
    <source>
        <dbReference type="RefSeq" id="XP_060541136.1"/>
    </source>
</evidence>
<dbReference type="InterPro" id="IPR029360">
    <property type="entry name" value="SRRM_C"/>
</dbReference>
<protein>
    <submittedName>
        <fullName evidence="4">Serine/arginine repetitive matrix protein 4</fullName>
    </submittedName>
</protein>
<dbReference type="GeneID" id="117659634"/>
<feature type="compositionally biased region" description="Low complexity" evidence="1">
    <location>
        <begin position="311"/>
        <end position="351"/>
    </location>
</feature>
<name>A0ABM3YYD8_PANGU</name>
<reference evidence="4" key="1">
    <citation type="submission" date="2025-08" db="UniProtKB">
        <authorList>
            <consortium name="RefSeq"/>
        </authorList>
    </citation>
    <scope>IDENTIFICATION</scope>
    <source>
        <tissue evidence="4">Blood</tissue>
    </source>
</reference>
<dbReference type="Pfam" id="PF15230">
    <property type="entry name" value="SRRM_C"/>
    <property type="match status" value="1"/>
</dbReference>
<evidence type="ECO:0000259" key="2">
    <source>
        <dbReference type="Pfam" id="PF15230"/>
    </source>
</evidence>